<comment type="caution">
    <text evidence="2">The sequence shown here is derived from an EMBL/GenBank/DDBJ whole genome shotgun (WGS) entry which is preliminary data.</text>
</comment>
<dbReference type="EMBL" id="VTER01000021">
    <property type="protein sequence ID" value="TYS40763.1"/>
    <property type="molecule type" value="Genomic_DNA"/>
</dbReference>
<evidence type="ECO:0000313" key="3">
    <source>
        <dbReference type="Proteomes" id="UP000322139"/>
    </source>
</evidence>
<sequence>MMKLKLIGASIIALSIFSGSTNTFAASEELKTENIKGINGAPVEVEQVTEGIITITNAENPEDLLIELDKAEAAKYYDEVESKLKEGARPAGLSSTKSTRGFSTLGAEECISKCSEAYRYGTKTGSNGYAEAFTSVGGYHWYYGRTHWDGIHGGTVGKWKGSGTAQFMRIDHTLSINGISMSISWPPGFSGTSSSATYLGEKKYSANNHTSQFSGGTAVGGNMTTLTHNGSALVRGSNGQDYRPMAVVSIN</sequence>
<evidence type="ECO:0000313" key="2">
    <source>
        <dbReference type="EMBL" id="TYS40763.1"/>
    </source>
</evidence>
<feature type="chain" id="PRO_5022802765" evidence="1">
    <location>
        <begin position="26"/>
        <end position="251"/>
    </location>
</feature>
<name>A0A5D4QNR3_9BACI</name>
<evidence type="ECO:0000256" key="1">
    <source>
        <dbReference type="SAM" id="SignalP"/>
    </source>
</evidence>
<reference evidence="2 3" key="1">
    <citation type="submission" date="2019-08" db="EMBL/GenBank/DDBJ databases">
        <title>Bacillus genomes from the desert of Cuatro Cienegas, Coahuila.</title>
        <authorList>
            <person name="Olmedo-Alvarez G."/>
        </authorList>
    </citation>
    <scope>NUCLEOTIDE SEQUENCE [LARGE SCALE GENOMIC DNA]</scope>
    <source>
        <strain evidence="2 3">CH446_14T</strain>
    </source>
</reference>
<dbReference type="Proteomes" id="UP000322139">
    <property type="component" value="Unassembled WGS sequence"/>
</dbReference>
<keyword evidence="1" id="KW-0732">Signal</keyword>
<organism evidence="2 3">
    <name type="scientific">Bacillus infantis</name>
    <dbReference type="NCBI Taxonomy" id="324767"/>
    <lineage>
        <taxon>Bacteria</taxon>
        <taxon>Bacillati</taxon>
        <taxon>Bacillota</taxon>
        <taxon>Bacilli</taxon>
        <taxon>Bacillales</taxon>
        <taxon>Bacillaceae</taxon>
        <taxon>Bacillus</taxon>
    </lineage>
</organism>
<accession>A0A5D4QNR3</accession>
<dbReference type="RefSeq" id="WP_148977110.1">
    <property type="nucleotide sequence ID" value="NZ_VTER01000021.1"/>
</dbReference>
<proteinExistence type="predicted"/>
<feature type="signal peptide" evidence="1">
    <location>
        <begin position="1"/>
        <end position="25"/>
    </location>
</feature>
<dbReference type="AlphaFoldDB" id="A0A5D4QNR3"/>
<protein>
    <submittedName>
        <fullName evidence="2">Uncharacterized protein</fullName>
    </submittedName>
</protein>
<gene>
    <name evidence="2" type="ORF">FZD51_24745</name>
</gene>